<protein>
    <submittedName>
        <fullName evidence="4">Thioredoxin reductase</fullName>
        <ecNumber evidence="4">1.8.1.9</ecNumber>
    </submittedName>
</protein>
<evidence type="ECO:0000313" key="4">
    <source>
        <dbReference type="EMBL" id="STZ27446.1"/>
    </source>
</evidence>
<dbReference type="EMBL" id="UGQL01000001">
    <property type="protein sequence ID" value="STZ27446.1"/>
    <property type="molecule type" value="Genomic_DNA"/>
</dbReference>
<evidence type="ECO:0000259" key="3">
    <source>
        <dbReference type="Pfam" id="PF07992"/>
    </source>
</evidence>
<dbReference type="RefSeq" id="WP_115090379.1">
    <property type="nucleotide sequence ID" value="NZ_CP068107.1"/>
</dbReference>
<proteinExistence type="predicted"/>
<evidence type="ECO:0000313" key="5">
    <source>
        <dbReference type="Proteomes" id="UP000255024"/>
    </source>
</evidence>
<dbReference type="PRINTS" id="PR00469">
    <property type="entry name" value="PNDRDTASEII"/>
</dbReference>
<dbReference type="PANTHER" id="PTHR48105">
    <property type="entry name" value="THIOREDOXIN REDUCTASE 1-RELATED-RELATED"/>
    <property type="match status" value="1"/>
</dbReference>
<dbReference type="InterPro" id="IPR036188">
    <property type="entry name" value="FAD/NAD-bd_sf"/>
</dbReference>
<name>A0A378RK81_MYROD</name>
<keyword evidence="2 4" id="KW-0560">Oxidoreductase</keyword>
<dbReference type="SUPFAM" id="SSF51905">
    <property type="entry name" value="FAD/NAD(P)-binding domain"/>
    <property type="match status" value="1"/>
</dbReference>
<sequence>MTYKEKYDVIIVGGSYAGLSAAMALGRLLKSVLLLDSGLPCNRQTPYSHNFITQDGQTPAAISTKAKEQVLAYKTVSFYQGLALSGRQTPEGFEITTATQDVFSSKKLIFATGIKDKLPAIIGLSTCWGISVIHCPYCHGYEFQNKRTAILAHSDKALHLASLVKNLTPNITIATHGGTAFTQEQRIKLEQNNIAIIEEKVIGVEHDNGYVQSIVFQDHSKLAVEAVYAAVPFEQHCGIPFDLGCEQTESGHIKVDAFQKTTIEGVYACGDNTTLFRSIAAAVASGSMAGAMVVKELTDALF</sequence>
<dbReference type="InterPro" id="IPR023753">
    <property type="entry name" value="FAD/NAD-binding_dom"/>
</dbReference>
<evidence type="ECO:0000256" key="1">
    <source>
        <dbReference type="ARBA" id="ARBA00022630"/>
    </source>
</evidence>
<reference evidence="4 5" key="1">
    <citation type="submission" date="2018-06" db="EMBL/GenBank/DDBJ databases">
        <authorList>
            <consortium name="Pathogen Informatics"/>
            <person name="Doyle S."/>
        </authorList>
    </citation>
    <scope>NUCLEOTIDE SEQUENCE [LARGE SCALE GENOMIC DNA]</scope>
    <source>
        <strain evidence="4 5">NCTC11179</strain>
    </source>
</reference>
<dbReference type="Gene3D" id="3.50.50.60">
    <property type="entry name" value="FAD/NAD(P)-binding domain"/>
    <property type="match status" value="2"/>
</dbReference>
<keyword evidence="1" id="KW-0285">Flavoprotein</keyword>
<organism evidence="4 5">
    <name type="scientific">Myroides odoratus</name>
    <name type="common">Flavobacterium odoratum</name>
    <dbReference type="NCBI Taxonomy" id="256"/>
    <lineage>
        <taxon>Bacteria</taxon>
        <taxon>Pseudomonadati</taxon>
        <taxon>Bacteroidota</taxon>
        <taxon>Flavobacteriia</taxon>
        <taxon>Flavobacteriales</taxon>
        <taxon>Flavobacteriaceae</taxon>
        <taxon>Myroides</taxon>
    </lineage>
</organism>
<evidence type="ECO:0000256" key="2">
    <source>
        <dbReference type="ARBA" id="ARBA00023002"/>
    </source>
</evidence>
<dbReference type="Pfam" id="PF07992">
    <property type="entry name" value="Pyr_redox_2"/>
    <property type="match status" value="1"/>
</dbReference>
<dbReference type="EC" id="1.8.1.9" evidence="4"/>
<accession>A0A378RK81</accession>
<dbReference type="AlphaFoldDB" id="A0A378RK81"/>
<dbReference type="InterPro" id="IPR050097">
    <property type="entry name" value="Ferredoxin-NADP_redctase_2"/>
</dbReference>
<dbReference type="PRINTS" id="PR00368">
    <property type="entry name" value="FADPNR"/>
</dbReference>
<feature type="domain" description="FAD/NAD(P)-binding" evidence="3">
    <location>
        <begin position="7"/>
        <end position="286"/>
    </location>
</feature>
<dbReference type="Proteomes" id="UP000255024">
    <property type="component" value="Unassembled WGS sequence"/>
</dbReference>
<keyword evidence="5" id="KW-1185">Reference proteome</keyword>
<gene>
    <name evidence="4" type="primary">trxB_4</name>
    <name evidence="4" type="ORF">NCTC11179_00981</name>
</gene>
<dbReference type="GO" id="GO:0004791">
    <property type="term" value="F:thioredoxin-disulfide reductase (NADPH) activity"/>
    <property type="evidence" value="ECO:0007669"/>
    <property type="project" value="UniProtKB-EC"/>
</dbReference>